<feature type="region of interest" description="Disordered" evidence="2">
    <location>
        <begin position="143"/>
        <end position="173"/>
    </location>
</feature>
<dbReference type="STRING" id="151549.A0A4C1TLW4"/>
<dbReference type="InterPro" id="IPR005026">
    <property type="entry name" value="SAPAP"/>
</dbReference>
<dbReference type="GO" id="GO:0060090">
    <property type="term" value="F:molecular adaptor activity"/>
    <property type="evidence" value="ECO:0007669"/>
    <property type="project" value="TreeGrafter"/>
</dbReference>
<evidence type="ECO:0000313" key="4">
    <source>
        <dbReference type="Proteomes" id="UP000299102"/>
    </source>
</evidence>
<dbReference type="OrthoDB" id="10036956at2759"/>
<dbReference type="GO" id="GO:0023052">
    <property type="term" value="P:signaling"/>
    <property type="evidence" value="ECO:0007669"/>
    <property type="project" value="InterPro"/>
</dbReference>
<dbReference type="PANTHER" id="PTHR12353:SF31">
    <property type="entry name" value="LD44824P"/>
    <property type="match status" value="1"/>
</dbReference>
<dbReference type="Pfam" id="PF03359">
    <property type="entry name" value="GKAP"/>
    <property type="match status" value="1"/>
</dbReference>
<gene>
    <name evidence="3" type="ORF">EVAR_5274_1</name>
</gene>
<evidence type="ECO:0000313" key="3">
    <source>
        <dbReference type="EMBL" id="GBP15569.1"/>
    </source>
</evidence>
<feature type="region of interest" description="Disordered" evidence="2">
    <location>
        <begin position="92"/>
        <end position="111"/>
    </location>
</feature>
<keyword evidence="4" id="KW-1185">Reference proteome</keyword>
<sequence>MIQDLLVLRLNRKALKNFEEANNSDLPDKEDKKSPVLLLGVNKIADSPSFVRRRSTECSQGSGSGRFFRPPKSKYTRGLNGDERLEKIRQDLSTHKHRQDQYVPPPERNKPNFDVESRDVCLKLNCAGNCKGCQRYNSSNRGSFSFHRPEDRQSSLCPSEPYGTSEQGPSKDYSESEIEFKYTEHVPSTENFQQPCCSKQNSSYNVTPKSTERRHFLLANLNERFRKTLSLDSRKVETNRLPLSIPKEKRPKSLDANASNVVILPYRSGEGLTAPNTDKINQQKKKKFRPKSFFSLETFFDSKKSDTSSVDDFSSSKYKRFELESDDSPVFRRDWNNSRQNDIRERTPDLLNLPVIIDSVRRKQSDTRRQLEKLENHYYKSLTKKVVDAVPKDATTENQGTNADPNKRHIDDDEVEYIEPIRSNFTSQSTLILDSRNIPHDLHFKPDSILTINTDETDIRFPSSTVSPKSNDVNRLENDLDSIGAFEIEVKESDLLVDQTKELTVKVMDKSIDSIGSCSLDVDASTDFSDTTSGSLNLLTPSSTTSRIRDFTTRFQERAASANVQPNNRHLLAQASLNPSPALTLSSPSRTPVDLPSSVKEELPKDNLLKPPSKVVVGDNHSHRSRSHHKKRDEIPHKKPSYLNLACSVNGYTNLTTYDSKLRQDISKSREASPIRPITHTYQYRSDFSNTLVVPVPVSVNKLLVPNFEPHDTRADLTGKAPIKAHTDPHLASSPLHAYMAAENKQLKNDFLGSTMTTTSNRTYMSNESKTFASSMLHQSKTDEVDHAKEVTFKSSYSETNFLNRRSVTNGQKSESSYMSSESYTIHNSNGISKRVEITKENGEKLTSPMKSFIQQRVERLYGPGALAQGFFNQKRYKTKSQTELDDGNDSKILTEKSLNCPTERHSVHSLHSKRTSEYFKENEDVCSSPNSETDLSLPVLRHLRPEFRAQLPILSPKKTTKTEVSTSKPVQAADIPKTPEKTEVNGTEIVEDKPEMLTNGVSVINLDDSQSSVIIEPTNCETVNGVKEVVKDGHYFLDLEKKETERLMGLAASAEKELENLQGKDISEEVLGLLRAASGKARLLATQKMQQFQGLCYNNINERAGEPFPTTVEDLQGFWDMVCLQVRNVDALYEQIARLKENGWREVTPSPSPSAPAASVNTPRVLRAPRISAPANEKARLAAEKRDADRRAMLEHRRRVAREKQLAARASDVQGVVDVAADGTQEVEIYVCKSPQVAKNAVMGDDQPPRGS</sequence>
<feature type="compositionally biased region" description="Basic and acidic residues" evidence="2">
    <location>
        <begin position="599"/>
        <end position="608"/>
    </location>
</feature>
<dbReference type="AlphaFoldDB" id="A0A4C1TLW4"/>
<feature type="region of interest" description="Disordered" evidence="2">
    <location>
        <begin position="579"/>
        <end position="638"/>
    </location>
</feature>
<feature type="region of interest" description="Disordered" evidence="2">
    <location>
        <begin position="55"/>
        <end position="83"/>
    </location>
</feature>
<proteinExistence type="inferred from homology"/>
<dbReference type="GO" id="GO:0098978">
    <property type="term" value="C:glutamatergic synapse"/>
    <property type="evidence" value="ECO:0007669"/>
    <property type="project" value="TreeGrafter"/>
</dbReference>
<feature type="compositionally biased region" description="Polar residues" evidence="2">
    <location>
        <begin position="154"/>
        <end position="168"/>
    </location>
</feature>
<organism evidence="3 4">
    <name type="scientific">Eumeta variegata</name>
    <name type="common">Bagworm moth</name>
    <name type="synonym">Eumeta japonica</name>
    <dbReference type="NCBI Taxonomy" id="151549"/>
    <lineage>
        <taxon>Eukaryota</taxon>
        <taxon>Metazoa</taxon>
        <taxon>Ecdysozoa</taxon>
        <taxon>Arthropoda</taxon>
        <taxon>Hexapoda</taxon>
        <taxon>Insecta</taxon>
        <taxon>Pterygota</taxon>
        <taxon>Neoptera</taxon>
        <taxon>Endopterygota</taxon>
        <taxon>Lepidoptera</taxon>
        <taxon>Glossata</taxon>
        <taxon>Ditrysia</taxon>
        <taxon>Tineoidea</taxon>
        <taxon>Psychidae</taxon>
        <taxon>Oiketicinae</taxon>
        <taxon>Eumeta</taxon>
    </lineage>
</organism>
<comment type="caution">
    <text evidence="3">The sequence shown here is derived from an EMBL/GenBank/DDBJ whole genome shotgun (WGS) entry which is preliminary data.</text>
</comment>
<evidence type="ECO:0008006" key="5">
    <source>
        <dbReference type="Google" id="ProtNLM"/>
    </source>
</evidence>
<dbReference type="PANTHER" id="PTHR12353">
    <property type="entry name" value="DISKS LARGE-ASSOCIATED PROTEIN DAP SAP90/PSD-95-ASSOCIATED PROTEIN"/>
    <property type="match status" value="1"/>
</dbReference>
<accession>A0A4C1TLW4</accession>
<comment type="similarity">
    <text evidence="1">Belongs to the SAPAP family.</text>
</comment>
<evidence type="ECO:0000256" key="1">
    <source>
        <dbReference type="ARBA" id="ARBA00008839"/>
    </source>
</evidence>
<dbReference type="GO" id="GO:0099572">
    <property type="term" value="C:postsynaptic specialization"/>
    <property type="evidence" value="ECO:0007669"/>
    <property type="project" value="TreeGrafter"/>
</dbReference>
<name>A0A4C1TLW4_EUMVA</name>
<evidence type="ECO:0000256" key="2">
    <source>
        <dbReference type="SAM" id="MobiDB-lite"/>
    </source>
</evidence>
<feature type="compositionally biased region" description="Polar residues" evidence="2">
    <location>
        <begin position="579"/>
        <end position="590"/>
    </location>
</feature>
<dbReference type="EMBL" id="BGZK01000073">
    <property type="protein sequence ID" value="GBP15569.1"/>
    <property type="molecule type" value="Genomic_DNA"/>
</dbReference>
<dbReference type="Proteomes" id="UP000299102">
    <property type="component" value="Unassembled WGS sequence"/>
</dbReference>
<reference evidence="3 4" key="1">
    <citation type="journal article" date="2019" name="Commun. Biol.">
        <title>The bagworm genome reveals a unique fibroin gene that provides high tensile strength.</title>
        <authorList>
            <person name="Kono N."/>
            <person name="Nakamura H."/>
            <person name="Ohtoshi R."/>
            <person name="Tomita M."/>
            <person name="Numata K."/>
            <person name="Arakawa K."/>
        </authorList>
    </citation>
    <scope>NUCLEOTIDE SEQUENCE [LARGE SCALE GENOMIC DNA]</scope>
</reference>
<protein>
    <recommendedName>
        <fullName evidence="5">Disks large-associated protein 1</fullName>
    </recommendedName>
</protein>